<protein>
    <recommendedName>
        <fullName evidence="3">DUF1795 domain-containing protein</fullName>
    </recommendedName>
</protein>
<sequence>MKFIKLILLFTIILSCQNNKIDLDRENFELTYPSYLSLDESGEEGTIFYLYDNKENDIFTANFNLVSIKKKSMTFLELTQQIEKETKNYGRLISSEEMRVVGQNFFRIVMETEENNVVLKSIQHFYPKGESIYILTFLSEKNYFDKHYNKIDEVMMSFRLK</sequence>
<comment type="caution">
    <text evidence="1">The sequence shown here is derived from an EMBL/GenBank/DDBJ whole genome shotgun (WGS) entry which is preliminary data.</text>
</comment>
<keyword evidence="2" id="KW-1185">Reference proteome</keyword>
<gene>
    <name evidence="1" type="ORF">KCG49_15735</name>
</gene>
<dbReference type="Proteomes" id="UP001138894">
    <property type="component" value="Unassembled WGS sequence"/>
</dbReference>
<reference evidence="1" key="1">
    <citation type="submission" date="2021-04" db="EMBL/GenBank/DDBJ databases">
        <authorList>
            <person name="Pira H."/>
            <person name="Risdian C."/>
            <person name="Wink J."/>
        </authorList>
    </citation>
    <scope>NUCLEOTIDE SEQUENCE</scope>
    <source>
        <strain evidence="1">WHY3</strain>
    </source>
</reference>
<proteinExistence type="predicted"/>
<evidence type="ECO:0000313" key="1">
    <source>
        <dbReference type="EMBL" id="MBV7270640.1"/>
    </source>
</evidence>
<dbReference type="PROSITE" id="PS51257">
    <property type="entry name" value="PROKAR_LIPOPROTEIN"/>
    <property type="match status" value="1"/>
</dbReference>
<dbReference type="EMBL" id="JAGSPD010000020">
    <property type="protein sequence ID" value="MBV7270640.1"/>
    <property type="molecule type" value="Genomic_DNA"/>
</dbReference>
<name>A0A9X1JPE4_9FLAO</name>
<organism evidence="1 2">
    <name type="scientific">Winogradskyella luteola</name>
    <dbReference type="NCBI Taxonomy" id="2828330"/>
    <lineage>
        <taxon>Bacteria</taxon>
        <taxon>Pseudomonadati</taxon>
        <taxon>Bacteroidota</taxon>
        <taxon>Flavobacteriia</taxon>
        <taxon>Flavobacteriales</taxon>
        <taxon>Flavobacteriaceae</taxon>
        <taxon>Winogradskyella</taxon>
    </lineage>
</organism>
<evidence type="ECO:0008006" key="3">
    <source>
        <dbReference type="Google" id="ProtNLM"/>
    </source>
</evidence>
<accession>A0A9X1JPE4</accession>
<dbReference type="RefSeq" id="WP_218547871.1">
    <property type="nucleotide sequence ID" value="NZ_JAGSPD010000020.1"/>
</dbReference>
<evidence type="ECO:0000313" key="2">
    <source>
        <dbReference type="Proteomes" id="UP001138894"/>
    </source>
</evidence>
<dbReference type="AlphaFoldDB" id="A0A9X1JPE4"/>